<dbReference type="Proteomes" id="UP001301728">
    <property type="component" value="Unassembled WGS sequence"/>
</dbReference>
<evidence type="ECO:0000313" key="3">
    <source>
        <dbReference type="Proteomes" id="UP001301728"/>
    </source>
</evidence>
<keyword evidence="3" id="KW-1185">Reference proteome</keyword>
<organism evidence="2 3">
    <name type="scientific">Limnoraphis robusta CCNP1315</name>
    <dbReference type="NCBI Taxonomy" id="3110306"/>
    <lineage>
        <taxon>Bacteria</taxon>
        <taxon>Bacillati</taxon>
        <taxon>Cyanobacteriota</taxon>
        <taxon>Cyanophyceae</taxon>
        <taxon>Oscillatoriophycideae</taxon>
        <taxon>Oscillatoriales</taxon>
        <taxon>Sirenicapillariaceae</taxon>
        <taxon>Limnoraphis</taxon>
    </lineage>
</organism>
<keyword evidence="1" id="KW-0472">Membrane</keyword>
<accession>A0ABU5U7C0</accession>
<dbReference type="EMBL" id="JAYGHT010000199">
    <property type="protein sequence ID" value="MEA5523066.1"/>
    <property type="molecule type" value="Genomic_DNA"/>
</dbReference>
<feature type="transmembrane region" description="Helical" evidence="1">
    <location>
        <begin position="70"/>
        <end position="89"/>
    </location>
</feature>
<reference evidence="2 3" key="1">
    <citation type="submission" date="2023-12" db="EMBL/GenBank/DDBJ databases">
        <title>Baltic Sea Cyanobacteria.</title>
        <authorList>
            <person name="Delbaje E."/>
            <person name="Fewer D.P."/>
            <person name="Shishido T.K."/>
        </authorList>
    </citation>
    <scope>NUCLEOTIDE SEQUENCE [LARGE SCALE GENOMIC DNA]</scope>
    <source>
        <strain evidence="2 3">CCNP 1315</strain>
    </source>
</reference>
<proteinExistence type="predicted"/>
<protein>
    <submittedName>
        <fullName evidence="2">DUF3859 domain-containing protein</fullName>
    </submittedName>
</protein>
<keyword evidence="1" id="KW-0812">Transmembrane</keyword>
<keyword evidence="1" id="KW-1133">Transmembrane helix</keyword>
<evidence type="ECO:0000256" key="1">
    <source>
        <dbReference type="SAM" id="Phobius"/>
    </source>
</evidence>
<sequence>MNQRLKEEQLQQVIAEVGELSNRREAEFDRQQIQEILQELNLPPELLDEAMIQLRRRQALAVEKRRNLRIAIAGAGVVVLAIASTILFFQHQNSIIARIQAQQDQITLALDNNPFSSISRQTNSEIVYRVTLQDAPIGKKLNLSCNWIDPDGKIVKENRYQTQEITTSIWETRCRYNISSTATPGTWTVQIFLEDRLLSEETFEVR</sequence>
<dbReference type="RefSeq" id="WP_323276106.1">
    <property type="nucleotide sequence ID" value="NZ_JAYGHT010000199.1"/>
</dbReference>
<name>A0ABU5U7C0_9CYAN</name>
<evidence type="ECO:0000313" key="2">
    <source>
        <dbReference type="EMBL" id="MEA5523066.1"/>
    </source>
</evidence>
<gene>
    <name evidence="2" type="ORF">VB854_29465</name>
</gene>
<comment type="caution">
    <text evidence="2">The sequence shown here is derived from an EMBL/GenBank/DDBJ whole genome shotgun (WGS) entry which is preliminary data.</text>
</comment>